<sequence length="536" mass="61264">KFPDVRKLFLLLPLRLSGTRVGLRTPLQERVHRSKGALHLLASRSQLPARPHASHQNSFEFLKISATRHRSLHSPSMTQIAMNPNAAEAFESYVIKDGVKVVERFFDLPLDYSHPEGETIRVFARHLIPQSKAKTPEEEDKLPFLLYLQGGPGFEVELQGSSGFAGELHERGYQTLWLDPRGTGHSSHISPETLPARLATDQAKADYLKHFRADSIVRDCEAIRKIMLGHKRDPEDRKWTILGQSFGGFCAITYLSFFPEGLKEVFMTGGLACLDECPDRLYASQIPILRKRNDIYYNKYPQDIKRVRDILSYLESNDVRLPNGGRLSVSRWLQLGIQFGATGGIDRIHQIVFRVTNDLELYGRMTFKTLQGLESQYTFDGNPIYAILHEPIYCQGRAPRWSAARTIAQHPEFSWSHVKGLADTEPIYFYGEMVFPDVFDDFVNLRPLKGAAEILAHDDSWGELYDIEQLRRNRVKVTAASYINDLYVTFDIAQETASIIKGTEQYITNQQVHDGLRIHSKEVIQHLFTISKREYD</sequence>
<keyword evidence="5" id="KW-1185">Reference proteome</keyword>
<dbReference type="InterPro" id="IPR051601">
    <property type="entry name" value="Serine_prot/Carboxylest_S33"/>
</dbReference>
<dbReference type="EMBL" id="CAVNYO010000085">
    <property type="protein sequence ID" value="CAK5265312.1"/>
    <property type="molecule type" value="Genomic_DNA"/>
</dbReference>
<gene>
    <name evidence="4" type="ORF">MYCIT1_LOCUS6185</name>
</gene>
<feature type="domain" description="AB hydrolase-1" evidence="3">
    <location>
        <begin position="145"/>
        <end position="274"/>
    </location>
</feature>
<accession>A0AAD2GXU8</accession>
<dbReference type="InterPro" id="IPR000073">
    <property type="entry name" value="AB_hydrolase_1"/>
</dbReference>
<evidence type="ECO:0000259" key="3">
    <source>
        <dbReference type="Pfam" id="PF00561"/>
    </source>
</evidence>
<evidence type="ECO:0000256" key="2">
    <source>
        <dbReference type="ARBA" id="ARBA00022801"/>
    </source>
</evidence>
<keyword evidence="2" id="KW-0378">Hydrolase</keyword>
<dbReference type="Pfam" id="PF00561">
    <property type="entry name" value="Abhydrolase_1"/>
    <property type="match status" value="1"/>
</dbReference>
<dbReference type="SUPFAM" id="SSF53474">
    <property type="entry name" value="alpha/beta-Hydrolases"/>
    <property type="match status" value="1"/>
</dbReference>
<dbReference type="InterPro" id="IPR002410">
    <property type="entry name" value="Peptidase_S33"/>
</dbReference>
<dbReference type="PRINTS" id="PR00793">
    <property type="entry name" value="PROAMNOPTASE"/>
</dbReference>
<dbReference type="InterPro" id="IPR029058">
    <property type="entry name" value="AB_hydrolase_fold"/>
</dbReference>
<comment type="similarity">
    <text evidence="1">Belongs to the peptidase S33 family.</text>
</comment>
<proteinExistence type="inferred from homology"/>
<dbReference type="Proteomes" id="UP001295794">
    <property type="component" value="Unassembled WGS sequence"/>
</dbReference>
<dbReference type="GO" id="GO:0006508">
    <property type="term" value="P:proteolysis"/>
    <property type="evidence" value="ECO:0007669"/>
    <property type="project" value="InterPro"/>
</dbReference>
<dbReference type="AlphaFoldDB" id="A0AAD2GXU8"/>
<evidence type="ECO:0000256" key="1">
    <source>
        <dbReference type="ARBA" id="ARBA00010088"/>
    </source>
</evidence>
<dbReference type="PANTHER" id="PTHR43248:SF2">
    <property type="entry name" value="PROLYL AMINOPEPTIDASE"/>
    <property type="match status" value="1"/>
</dbReference>
<dbReference type="Gene3D" id="3.40.50.1820">
    <property type="entry name" value="alpha/beta hydrolase"/>
    <property type="match status" value="1"/>
</dbReference>
<dbReference type="GO" id="GO:0008233">
    <property type="term" value="F:peptidase activity"/>
    <property type="evidence" value="ECO:0007669"/>
    <property type="project" value="InterPro"/>
</dbReference>
<name>A0AAD2GXU8_9AGAR</name>
<evidence type="ECO:0000313" key="4">
    <source>
        <dbReference type="EMBL" id="CAK5265312.1"/>
    </source>
</evidence>
<evidence type="ECO:0000313" key="5">
    <source>
        <dbReference type="Proteomes" id="UP001295794"/>
    </source>
</evidence>
<comment type="caution">
    <text evidence="4">The sequence shown here is derived from an EMBL/GenBank/DDBJ whole genome shotgun (WGS) entry which is preliminary data.</text>
</comment>
<protein>
    <recommendedName>
        <fullName evidence="3">AB hydrolase-1 domain-containing protein</fullName>
    </recommendedName>
</protein>
<organism evidence="4 5">
    <name type="scientific">Mycena citricolor</name>
    <dbReference type="NCBI Taxonomy" id="2018698"/>
    <lineage>
        <taxon>Eukaryota</taxon>
        <taxon>Fungi</taxon>
        <taxon>Dikarya</taxon>
        <taxon>Basidiomycota</taxon>
        <taxon>Agaricomycotina</taxon>
        <taxon>Agaricomycetes</taxon>
        <taxon>Agaricomycetidae</taxon>
        <taxon>Agaricales</taxon>
        <taxon>Marasmiineae</taxon>
        <taxon>Mycenaceae</taxon>
        <taxon>Mycena</taxon>
    </lineage>
</organism>
<feature type="non-terminal residue" evidence="4">
    <location>
        <position position="1"/>
    </location>
</feature>
<dbReference type="PANTHER" id="PTHR43248">
    <property type="entry name" value="2-SUCCINYL-6-HYDROXY-2,4-CYCLOHEXADIENE-1-CARBOXYLATE SYNTHASE"/>
    <property type="match status" value="1"/>
</dbReference>
<reference evidence="4" key="1">
    <citation type="submission" date="2023-11" db="EMBL/GenBank/DDBJ databases">
        <authorList>
            <person name="De Vega J J."/>
            <person name="De Vega J J."/>
        </authorList>
    </citation>
    <scope>NUCLEOTIDE SEQUENCE</scope>
</reference>